<keyword evidence="3 7" id="KW-0812">Transmembrane</keyword>
<dbReference type="SUPFAM" id="SSF103473">
    <property type="entry name" value="MFS general substrate transporter"/>
    <property type="match status" value="1"/>
</dbReference>
<proteinExistence type="predicted"/>
<feature type="transmembrane region" description="Helical" evidence="7">
    <location>
        <begin position="177"/>
        <end position="198"/>
    </location>
</feature>
<feature type="transmembrane region" description="Helical" evidence="7">
    <location>
        <begin position="322"/>
        <end position="342"/>
    </location>
</feature>
<organism evidence="9 10">
    <name type="scientific">Fusarium ambrosium</name>
    <dbReference type="NCBI Taxonomy" id="131363"/>
    <lineage>
        <taxon>Eukaryota</taxon>
        <taxon>Fungi</taxon>
        <taxon>Dikarya</taxon>
        <taxon>Ascomycota</taxon>
        <taxon>Pezizomycotina</taxon>
        <taxon>Sordariomycetes</taxon>
        <taxon>Hypocreomycetidae</taxon>
        <taxon>Hypocreales</taxon>
        <taxon>Nectriaceae</taxon>
        <taxon>Fusarium</taxon>
        <taxon>Fusarium solani species complex</taxon>
    </lineage>
</organism>
<dbReference type="Proteomes" id="UP000288429">
    <property type="component" value="Unassembled WGS sequence"/>
</dbReference>
<gene>
    <name evidence="9" type="ORF">CDV31_005153</name>
</gene>
<evidence type="ECO:0000256" key="7">
    <source>
        <dbReference type="SAM" id="Phobius"/>
    </source>
</evidence>
<evidence type="ECO:0000256" key="2">
    <source>
        <dbReference type="ARBA" id="ARBA00022448"/>
    </source>
</evidence>
<evidence type="ECO:0000256" key="6">
    <source>
        <dbReference type="ARBA" id="ARBA00023180"/>
    </source>
</evidence>
<feature type="transmembrane region" description="Helical" evidence="7">
    <location>
        <begin position="376"/>
        <end position="399"/>
    </location>
</feature>
<sequence length="440" mass="49049">MDREAKSDLDNANAHIDHVEEEKMHALGEEDVPQYDRAETRRVLRKIDYRLLPLLAIPYLLSYMDRGNIGNAKVAGMAVDLGLTDKQYNICLMVFFFPYGLFEVPSNVVLKLMRPSWWIAIMMISWGTILTLQGIVKHYPHLIATRFLLGLAEAGFFPASTYLLTTWYCRFELQTRMSIFFSAASMAGAFSGLLAYAISKMDGVGGLEGWRWIFILEGILTVIIGAAIPFLLPDSPESASFLTEDEKAFITSRLQHDSGTTSGTVGTDEQFQWSYIRDALLDWKIYLGVIMYWGHSICIYAFSFAVPTIIHQLGYSAANAQLLTIPVYFIGVISTIALSWAADKYKTRWPFIVGPYAVSTIGFIALLAIPHPRYPGLTYAMLFCITGGLYPAIIGIISWTANNLAPSWKRAVGMAFLMTFGNLGGAVGSNIFLAREAPHY</sequence>
<dbReference type="FunFam" id="1.20.1250.20:FF:000013">
    <property type="entry name" value="MFS general substrate transporter"/>
    <property type="match status" value="1"/>
</dbReference>
<dbReference type="InterPro" id="IPR020846">
    <property type="entry name" value="MFS_dom"/>
</dbReference>
<dbReference type="Gene3D" id="1.20.1250.20">
    <property type="entry name" value="MFS general substrate transporter like domains"/>
    <property type="match status" value="2"/>
</dbReference>
<feature type="domain" description="Major facilitator superfamily (MFS) profile" evidence="8">
    <location>
        <begin position="51"/>
        <end position="440"/>
    </location>
</feature>
<dbReference type="Pfam" id="PF07690">
    <property type="entry name" value="MFS_1"/>
    <property type="match status" value="1"/>
</dbReference>
<evidence type="ECO:0000259" key="8">
    <source>
        <dbReference type="PROSITE" id="PS50850"/>
    </source>
</evidence>
<evidence type="ECO:0000256" key="5">
    <source>
        <dbReference type="ARBA" id="ARBA00023136"/>
    </source>
</evidence>
<feature type="transmembrane region" description="Helical" evidence="7">
    <location>
        <begin position="142"/>
        <end position="165"/>
    </location>
</feature>
<dbReference type="GO" id="GO:0016020">
    <property type="term" value="C:membrane"/>
    <property type="evidence" value="ECO:0007669"/>
    <property type="project" value="UniProtKB-SubCell"/>
</dbReference>
<feature type="transmembrane region" description="Helical" evidence="7">
    <location>
        <begin position="349"/>
        <end position="370"/>
    </location>
</feature>
<keyword evidence="2" id="KW-0813">Transport</keyword>
<comment type="subcellular location">
    <subcellularLocation>
        <location evidence="1">Membrane</location>
        <topology evidence="1">Multi-pass membrane protein</topology>
    </subcellularLocation>
</comment>
<comment type="caution">
    <text evidence="9">The sequence shown here is derived from an EMBL/GenBank/DDBJ whole genome shotgun (WGS) entry which is preliminary data.</text>
</comment>
<evidence type="ECO:0000313" key="9">
    <source>
        <dbReference type="EMBL" id="RSM15073.1"/>
    </source>
</evidence>
<feature type="transmembrane region" description="Helical" evidence="7">
    <location>
        <begin position="411"/>
        <end position="433"/>
    </location>
</feature>
<evidence type="ECO:0000256" key="1">
    <source>
        <dbReference type="ARBA" id="ARBA00004141"/>
    </source>
</evidence>
<dbReference type="PANTHER" id="PTHR43791:SF18">
    <property type="entry name" value="NICOTINIC ACID TRANSPORTER TNA1, PUTATIVE (AFU_ORTHOLOGUE AFUA_3G03820)-RELATED"/>
    <property type="match status" value="1"/>
</dbReference>
<keyword evidence="6" id="KW-0325">Glycoprotein</keyword>
<evidence type="ECO:0000256" key="4">
    <source>
        <dbReference type="ARBA" id="ARBA00022989"/>
    </source>
</evidence>
<evidence type="ECO:0000313" key="10">
    <source>
        <dbReference type="Proteomes" id="UP000288429"/>
    </source>
</evidence>
<feature type="transmembrane region" description="Helical" evidence="7">
    <location>
        <begin position="210"/>
        <end position="232"/>
    </location>
</feature>
<dbReference type="FunFam" id="1.20.1250.20:FF:000034">
    <property type="entry name" value="MFS general substrate transporter"/>
    <property type="match status" value="1"/>
</dbReference>
<dbReference type="GO" id="GO:0022857">
    <property type="term" value="F:transmembrane transporter activity"/>
    <property type="evidence" value="ECO:0007669"/>
    <property type="project" value="InterPro"/>
</dbReference>
<dbReference type="AlphaFoldDB" id="A0A428ULG8"/>
<dbReference type="EMBL" id="NIZV01000052">
    <property type="protein sequence ID" value="RSM15073.1"/>
    <property type="molecule type" value="Genomic_DNA"/>
</dbReference>
<dbReference type="PANTHER" id="PTHR43791">
    <property type="entry name" value="PERMEASE-RELATED"/>
    <property type="match status" value="1"/>
</dbReference>
<feature type="transmembrane region" description="Helical" evidence="7">
    <location>
        <begin position="285"/>
        <end position="310"/>
    </location>
</feature>
<protein>
    <recommendedName>
        <fullName evidence="8">Major facilitator superfamily (MFS) profile domain-containing protein</fullName>
    </recommendedName>
</protein>
<dbReference type="InterPro" id="IPR036259">
    <property type="entry name" value="MFS_trans_sf"/>
</dbReference>
<keyword evidence="4 7" id="KW-1133">Transmembrane helix</keyword>
<keyword evidence="5 7" id="KW-0472">Membrane</keyword>
<evidence type="ECO:0000256" key="3">
    <source>
        <dbReference type="ARBA" id="ARBA00022692"/>
    </source>
</evidence>
<name>A0A428ULG8_9HYPO</name>
<dbReference type="PROSITE" id="PS50850">
    <property type="entry name" value="MFS"/>
    <property type="match status" value="1"/>
</dbReference>
<keyword evidence="10" id="KW-1185">Reference proteome</keyword>
<feature type="transmembrane region" description="Helical" evidence="7">
    <location>
        <begin position="116"/>
        <end position="136"/>
    </location>
</feature>
<feature type="transmembrane region" description="Helical" evidence="7">
    <location>
        <begin position="47"/>
        <end position="64"/>
    </location>
</feature>
<feature type="transmembrane region" description="Helical" evidence="7">
    <location>
        <begin position="87"/>
        <end position="104"/>
    </location>
</feature>
<dbReference type="InterPro" id="IPR011701">
    <property type="entry name" value="MFS"/>
</dbReference>
<accession>A0A428ULG8</accession>
<reference evidence="9 10" key="1">
    <citation type="submission" date="2017-06" db="EMBL/GenBank/DDBJ databases">
        <title>Cmopartive genomic analysis of Ambrosia Fusariam Clade fungi.</title>
        <authorList>
            <person name="Stajich J.E."/>
            <person name="Carrillo J."/>
            <person name="Kijimoto T."/>
            <person name="Eskalen A."/>
            <person name="O'Donnell K."/>
            <person name="Kasson M."/>
        </authorList>
    </citation>
    <scope>NUCLEOTIDE SEQUENCE [LARGE SCALE GENOMIC DNA]</scope>
    <source>
        <strain evidence="9 10">NRRL 20438</strain>
    </source>
</reference>